<dbReference type="HOGENOM" id="CLU_010672_2_0_1"/>
<dbReference type="GeneID" id="63673480"/>
<feature type="compositionally biased region" description="Basic and acidic residues" evidence="1">
    <location>
        <begin position="454"/>
        <end position="468"/>
    </location>
</feature>
<dbReference type="VEuPathDB" id="FungiDB:SPBR_00240"/>
<evidence type="ECO:0000256" key="1">
    <source>
        <dbReference type="SAM" id="MobiDB-lite"/>
    </source>
</evidence>
<protein>
    <recommendedName>
        <fullName evidence="4">Protein kinase domain-containing protein</fullName>
    </recommendedName>
</protein>
<feature type="region of interest" description="Disordered" evidence="1">
    <location>
        <begin position="305"/>
        <end position="324"/>
    </location>
</feature>
<dbReference type="AlphaFoldDB" id="A0A0C2IXS6"/>
<feature type="region of interest" description="Disordered" evidence="1">
    <location>
        <begin position="454"/>
        <end position="557"/>
    </location>
</feature>
<evidence type="ECO:0000313" key="3">
    <source>
        <dbReference type="Proteomes" id="UP000031575"/>
    </source>
</evidence>
<accession>A0A0C2IXS6</accession>
<reference evidence="2 3" key="1">
    <citation type="journal article" date="2014" name="BMC Genomics">
        <title>Comparative genomics of the major fungal agents of human and animal Sporotrichosis: Sporothrix schenckii and Sporothrix brasiliensis.</title>
        <authorList>
            <person name="Teixeira M.M."/>
            <person name="de Almeida L.G."/>
            <person name="Kubitschek-Barreira P."/>
            <person name="Alves F.L."/>
            <person name="Kioshima E.S."/>
            <person name="Abadio A.K."/>
            <person name="Fernandes L."/>
            <person name="Derengowski L.S."/>
            <person name="Ferreira K.S."/>
            <person name="Souza R.C."/>
            <person name="Ruiz J.C."/>
            <person name="de Andrade N.C."/>
            <person name="Paes H.C."/>
            <person name="Nicola A.M."/>
            <person name="Albuquerque P."/>
            <person name="Gerber A.L."/>
            <person name="Martins V.P."/>
            <person name="Peconick L.D."/>
            <person name="Neto A.V."/>
            <person name="Chaucanez C.B."/>
            <person name="Silva P.A."/>
            <person name="Cunha O.L."/>
            <person name="de Oliveira F.F."/>
            <person name="dos Santos T.C."/>
            <person name="Barros A.L."/>
            <person name="Soares M.A."/>
            <person name="de Oliveira L.M."/>
            <person name="Marini M.M."/>
            <person name="Villalobos-Duno H."/>
            <person name="Cunha M.M."/>
            <person name="de Hoog S."/>
            <person name="da Silveira J.F."/>
            <person name="Henrissat B."/>
            <person name="Nino-Vega G.A."/>
            <person name="Cisalpino P.S."/>
            <person name="Mora-Montes H.M."/>
            <person name="Almeida S.R."/>
            <person name="Stajich J.E."/>
            <person name="Lopes-Bezerra L.M."/>
            <person name="Vasconcelos A.T."/>
            <person name="Felipe M.S."/>
        </authorList>
    </citation>
    <scope>NUCLEOTIDE SEQUENCE [LARGE SCALE GENOMIC DNA]</scope>
    <source>
        <strain evidence="2 3">5110</strain>
    </source>
</reference>
<feature type="compositionally biased region" description="Low complexity" evidence="1">
    <location>
        <begin position="528"/>
        <end position="556"/>
    </location>
</feature>
<dbReference type="SUPFAM" id="SSF56112">
    <property type="entry name" value="Protein kinase-like (PK-like)"/>
    <property type="match status" value="1"/>
</dbReference>
<proteinExistence type="predicted"/>
<dbReference type="InterPro" id="IPR011009">
    <property type="entry name" value="Kinase-like_dom_sf"/>
</dbReference>
<dbReference type="EMBL" id="AWTV01000008">
    <property type="protein sequence ID" value="KIH89842.1"/>
    <property type="molecule type" value="Genomic_DNA"/>
</dbReference>
<feature type="compositionally biased region" description="Polar residues" evidence="1">
    <location>
        <begin position="305"/>
        <end position="317"/>
    </location>
</feature>
<evidence type="ECO:0000313" key="2">
    <source>
        <dbReference type="EMBL" id="KIH89842.1"/>
    </source>
</evidence>
<feature type="region of interest" description="Disordered" evidence="1">
    <location>
        <begin position="12"/>
        <end position="34"/>
    </location>
</feature>
<feature type="region of interest" description="Disordered" evidence="1">
    <location>
        <begin position="784"/>
        <end position="807"/>
    </location>
</feature>
<gene>
    <name evidence="2" type="ORF">SPBR_00240</name>
</gene>
<organism evidence="2 3">
    <name type="scientific">Sporothrix brasiliensis 5110</name>
    <dbReference type="NCBI Taxonomy" id="1398154"/>
    <lineage>
        <taxon>Eukaryota</taxon>
        <taxon>Fungi</taxon>
        <taxon>Dikarya</taxon>
        <taxon>Ascomycota</taxon>
        <taxon>Pezizomycotina</taxon>
        <taxon>Sordariomycetes</taxon>
        <taxon>Sordariomycetidae</taxon>
        <taxon>Ophiostomatales</taxon>
        <taxon>Ophiostomataceae</taxon>
        <taxon>Sporothrix</taxon>
    </lineage>
</organism>
<comment type="caution">
    <text evidence="2">The sequence shown here is derived from an EMBL/GenBank/DDBJ whole genome shotgun (WGS) entry which is preliminary data.</text>
</comment>
<feature type="compositionally biased region" description="Low complexity" evidence="1">
    <location>
        <begin position="482"/>
        <end position="495"/>
    </location>
</feature>
<keyword evidence="3" id="KW-1185">Reference proteome</keyword>
<name>A0A0C2IXS6_9PEZI</name>
<evidence type="ECO:0008006" key="4">
    <source>
        <dbReference type="Google" id="ProtNLM"/>
    </source>
</evidence>
<dbReference type="Gene3D" id="1.10.510.10">
    <property type="entry name" value="Transferase(Phosphotransferase) domain 1"/>
    <property type="match status" value="1"/>
</dbReference>
<feature type="compositionally biased region" description="Basic and acidic residues" evidence="1">
    <location>
        <begin position="784"/>
        <end position="801"/>
    </location>
</feature>
<dbReference type="RefSeq" id="XP_040617852.1">
    <property type="nucleotide sequence ID" value="XM_040758559.1"/>
</dbReference>
<dbReference type="Proteomes" id="UP000031575">
    <property type="component" value="Unassembled WGS sequence"/>
</dbReference>
<sequence length="807" mass="91390">METIEQLREEIEKQRRRAEEAEAKVLDGQRQREATEARALAEKHRRENAEKAVARTDFHTFLSLCHNNLKTNLVIQEDPALSSAGTVTNVDSKYYPLRLKPWADFPSLHDQCQRRLESLFKDKNVFPAIAGFDTMNEIFSFDEPLADENDVRLIQFLNVETCAKRVLFQYLKEVKSEPSQTRDDNDNTDADQIAALPLRVYFTNTPYGILLDGPGDSGESQHSDTLPAYQPAMLEAQQKDIEARGRLTDDGPPPAKRMSSPVRKFHPDQWFMRVNGNGSVVPVFVVEYKAAHKLRGSTLKLALSSDSDTDTNAGTRTSDTRDPQGLFSSAIRQHLRNKIDLGSKDRLDAEKATARVIAQAFHYMVEFGLCYSYVASGESMILLYFDAADVRTLYYHLAVPLDEVKSDAVADVRRSAVSMVTTMALLALDQPGLSQRWKKYAVSVLERWPAPYEEIRPQDNNSGEEHTGKLKNRPRLAPRQSQQTCNDDAAQQQNQRGDDDDDENSDREFRPPRSFQASTTPAKKQYATRSTGKSTTKTTETTNTSNMNNATNTNNTISPRRQCEVLPHCNQGCMLGLRNGGALDRACPNVQLHPSTEDGHHTLTPVQLCNRLREQLAHDMDEDCEALDKFGKFGAIGMLFRLTLRSHGYCVAAKGVQRVHAQRLQQEKAIYDHLQEQQGTLVPVCLGIIDLVDVYRTSYGAHVSHMLVMSYAGERLFSKAAGPMPDNINSLVYNVWFRLRQLGVDHGDEHEPNLLWNAQEQQLVCIDFEWAKIVDWEQEKERRREQRRELKRKHAEDDGTGIKKLVA</sequence>
<dbReference type="OrthoDB" id="4922377at2759"/>